<evidence type="ECO:0000256" key="4">
    <source>
        <dbReference type="ARBA" id="ARBA00023203"/>
    </source>
</evidence>
<dbReference type="EMBL" id="KB007909">
    <property type="protein sequence ID" value="ELR20759.1"/>
    <property type="molecule type" value="Genomic_DNA"/>
</dbReference>
<dbReference type="AlphaFoldDB" id="L8H5H2"/>
<dbReference type="Pfam" id="PF00241">
    <property type="entry name" value="Cofilin_ADF"/>
    <property type="match status" value="1"/>
</dbReference>
<comment type="similarity">
    <text evidence="6">Belongs to the actin-binding proteins ADF family. Coactosin subfamily.</text>
</comment>
<dbReference type="PANTHER" id="PTHR10829">
    <property type="entry name" value="CORTACTIN AND DREBRIN"/>
    <property type="match status" value="1"/>
</dbReference>
<dbReference type="RefSeq" id="XP_004344162.1">
    <property type="nucleotide sequence ID" value="XM_004344112.1"/>
</dbReference>
<evidence type="ECO:0000256" key="9">
    <source>
        <dbReference type="SAM" id="MobiDB-lite"/>
    </source>
</evidence>
<dbReference type="GO" id="GO:0030427">
    <property type="term" value="C:site of polarized growth"/>
    <property type="evidence" value="ECO:0007669"/>
    <property type="project" value="TreeGrafter"/>
</dbReference>
<feature type="region of interest" description="Disordered" evidence="9">
    <location>
        <begin position="133"/>
        <end position="189"/>
    </location>
</feature>
<dbReference type="Proteomes" id="UP000011083">
    <property type="component" value="Unassembled WGS sequence"/>
</dbReference>
<evidence type="ECO:0000256" key="8">
    <source>
        <dbReference type="PROSITE-ProRule" id="PRU00192"/>
    </source>
</evidence>
<evidence type="ECO:0000256" key="5">
    <source>
        <dbReference type="ARBA" id="ARBA00023212"/>
    </source>
</evidence>
<dbReference type="GO" id="GO:0030833">
    <property type="term" value="P:regulation of actin filament polymerization"/>
    <property type="evidence" value="ECO:0007669"/>
    <property type="project" value="TreeGrafter"/>
</dbReference>
<sequence>MALHPDLSDPALFDAFEDVRNENSPTNWVIFGYVPKSEKIKVEETGTGDLTEMLDNMSDGKVHYCFMRFKVNSVYKFVYIAWCGEGVAGLRKGSFASHSVDMGKLLHGYHVQINARSESDVDEKDILSRLARATGSHGRQSDKARFQGTASQNATPGSVSASQAAITSDRSFGGRKQEPLISKEESEAYWNKQRQIDETTKQENAYVPQRAAPEYSASANAAGLKDKFSNPSSFDRPVERTAPSIPAAAPAPAPTYHEPEPEPEPVHHYEEPAPAYHEEPAASYEEPAYHEEPAAETYDESGGYQEEAGGYQDGGYDQDGGYQEEAGGYQDGGYDQSGSYQEEAAPAGTGIQCRALYDYAGENEGDLSFSEGEIIDILDQSDPSGWWQGTAHGATGFFPSNFVEQI</sequence>
<evidence type="ECO:0000256" key="2">
    <source>
        <dbReference type="ARBA" id="ARBA00022443"/>
    </source>
</evidence>
<dbReference type="PROSITE" id="PS50002">
    <property type="entry name" value="SH3"/>
    <property type="match status" value="1"/>
</dbReference>
<dbReference type="InterPro" id="IPR001452">
    <property type="entry name" value="SH3_domain"/>
</dbReference>
<keyword evidence="2 8" id="KW-0728">SH3 domain</keyword>
<keyword evidence="4" id="KW-0009">Actin-binding</keyword>
<keyword evidence="13" id="KW-1185">Reference proteome</keyword>
<dbReference type="GO" id="GO:0051015">
    <property type="term" value="F:actin filament binding"/>
    <property type="evidence" value="ECO:0007669"/>
    <property type="project" value="TreeGrafter"/>
</dbReference>
<evidence type="ECO:0000313" key="12">
    <source>
        <dbReference type="EMBL" id="ELR20759.1"/>
    </source>
</evidence>
<feature type="compositionally biased region" description="Low complexity" evidence="9">
    <location>
        <begin position="246"/>
        <end position="256"/>
    </location>
</feature>
<keyword evidence="3" id="KW-0963">Cytoplasm</keyword>
<evidence type="ECO:0000259" key="11">
    <source>
        <dbReference type="PROSITE" id="PS51263"/>
    </source>
</evidence>
<dbReference type="InterPro" id="IPR029006">
    <property type="entry name" value="ADF-H/Gelsolin-like_dom_sf"/>
</dbReference>
<dbReference type="GeneID" id="14921629"/>
<dbReference type="STRING" id="1257118.L8H5H2"/>
<dbReference type="SUPFAM" id="SSF50044">
    <property type="entry name" value="SH3-domain"/>
    <property type="match status" value="1"/>
</dbReference>
<feature type="domain" description="SH3" evidence="10">
    <location>
        <begin position="348"/>
        <end position="406"/>
    </location>
</feature>
<evidence type="ECO:0000256" key="3">
    <source>
        <dbReference type="ARBA" id="ARBA00022490"/>
    </source>
</evidence>
<protein>
    <recommendedName>
        <fullName evidence="7">Coactosin</fullName>
    </recommendedName>
</protein>
<dbReference type="PROSITE" id="PS51263">
    <property type="entry name" value="ADF_H"/>
    <property type="match status" value="1"/>
</dbReference>
<dbReference type="SMART" id="SM00102">
    <property type="entry name" value="ADF"/>
    <property type="match status" value="1"/>
</dbReference>
<dbReference type="SMART" id="SM00326">
    <property type="entry name" value="SH3"/>
    <property type="match status" value="1"/>
</dbReference>
<dbReference type="KEGG" id="acan:ACA1_055050"/>
<name>L8H5H2_ACACF</name>
<keyword evidence="5" id="KW-0206">Cytoskeleton</keyword>
<evidence type="ECO:0000256" key="7">
    <source>
        <dbReference type="ARBA" id="ARBA00069392"/>
    </source>
</evidence>
<feature type="compositionally biased region" description="Polar residues" evidence="9">
    <location>
        <begin position="148"/>
        <end position="170"/>
    </location>
</feature>
<proteinExistence type="inferred from homology"/>
<dbReference type="VEuPathDB" id="AmoebaDB:ACA1_055050"/>
<dbReference type="PANTHER" id="PTHR10829:SF53">
    <property type="entry name" value="DREBRIN-LIKE PROTEIN"/>
    <property type="match status" value="1"/>
</dbReference>
<dbReference type="CDD" id="cd11281">
    <property type="entry name" value="ADF_drebrin_like"/>
    <property type="match status" value="1"/>
</dbReference>
<evidence type="ECO:0000259" key="10">
    <source>
        <dbReference type="PROSITE" id="PS50002"/>
    </source>
</evidence>
<dbReference type="Gene3D" id="2.30.30.40">
    <property type="entry name" value="SH3 Domains"/>
    <property type="match status" value="1"/>
</dbReference>
<evidence type="ECO:0000313" key="13">
    <source>
        <dbReference type="Proteomes" id="UP000011083"/>
    </source>
</evidence>
<feature type="compositionally biased region" description="Basic and acidic residues" evidence="9">
    <location>
        <begin position="257"/>
        <end position="267"/>
    </location>
</feature>
<dbReference type="OMA" id="HYASQYD"/>
<feature type="region of interest" description="Disordered" evidence="9">
    <location>
        <begin position="224"/>
        <end position="267"/>
    </location>
</feature>
<gene>
    <name evidence="12" type="ORF">ACA1_055050</name>
</gene>
<dbReference type="Gene3D" id="3.40.20.10">
    <property type="entry name" value="Severin"/>
    <property type="match status" value="1"/>
</dbReference>
<feature type="region of interest" description="Disordered" evidence="9">
    <location>
        <begin position="287"/>
        <end position="327"/>
    </location>
</feature>
<reference evidence="12 13" key="1">
    <citation type="journal article" date="2013" name="Genome Biol.">
        <title>Genome of Acanthamoeba castellanii highlights extensive lateral gene transfer and early evolution of tyrosine kinase signaling.</title>
        <authorList>
            <person name="Clarke M."/>
            <person name="Lohan A.J."/>
            <person name="Liu B."/>
            <person name="Lagkouvardos I."/>
            <person name="Roy S."/>
            <person name="Zafar N."/>
            <person name="Bertelli C."/>
            <person name="Schilde C."/>
            <person name="Kianianmomeni A."/>
            <person name="Burglin T.R."/>
            <person name="Frech C."/>
            <person name="Turcotte B."/>
            <person name="Kopec K.O."/>
            <person name="Synnott J.M."/>
            <person name="Choo C."/>
            <person name="Paponov I."/>
            <person name="Finkler A."/>
            <person name="Soon Heng Tan C."/>
            <person name="Hutchins A.P."/>
            <person name="Weinmeier T."/>
            <person name="Rattei T."/>
            <person name="Chu J.S."/>
            <person name="Gimenez G."/>
            <person name="Irimia M."/>
            <person name="Rigden D.J."/>
            <person name="Fitzpatrick D.A."/>
            <person name="Lorenzo-Morales J."/>
            <person name="Bateman A."/>
            <person name="Chiu C.H."/>
            <person name="Tang P."/>
            <person name="Hegemann P."/>
            <person name="Fromm H."/>
            <person name="Raoult D."/>
            <person name="Greub G."/>
            <person name="Miranda-Saavedra D."/>
            <person name="Chen N."/>
            <person name="Nash P."/>
            <person name="Ginger M.L."/>
            <person name="Horn M."/>
            <person name="Schaap P."/>
            <person name="Caler L."/>
            <person name="Loftus B."/>
        </authorList>
    </citation>
    <scope>NUCLEOTIDE SEQUENCE [LARGE SCALE GENOMIC DNA]</scope>
    <source>
        <strain evidence="12 13">Neff</strain>
    </source>
</reference>
<dbReference type="FunFam" id="2.30.30.40:FF:000072">
    <property type="entry name" value="Unconventional Myosin IB"/>
    <property type="match status" value="1"/>
</dbReference>
<dbReference type="SUPFAM" id="SSF55753">
    <property type="entry name" value="Actin depolymerizing proteins"/>
    <property type="match status" value="1"/>
</dbReference>
<accession>L8H5H2</accession>
<evidence type="ECO:0000256" key="6">
    <source>
        <dbReference type="ARBA" id="ARBA00038052"/>
    </source>
</evidence>
<dbReference type="FunFam" id="3.40.20.10:FF:000018">
    <property type="entry name" value="Coactosin-like 1"/>
    <property type="match status" value="1"/>
</dbReference>
<feature type="compositionally biased region" description="Basic and acidic residues" evidence="9">
    <location>
        <begin position="175"/>
        <end position="186"/>
    </location>
</feature>
<dbReference type="PRINTS" id="PR00452">
    <property type="entry name" value="SH3DOMAIN"/>
</dbReference>
<dbReference type="GO" id="GO:0030864">
    <property type="term" value="C:cortical actin cytoskeleton"/>
    <property type="evidence" value="ECO:0007669"/>
    <property type="project" value="TreeGrafter"/>
</dbReference>
<dbReference type="InterPro" id="IPR002108">
    <property type="entry name" value="ADF-H"/>
</dbReference>
<evidence type="ECO:0000256" key="1">
    <source>
        <dbReference type="ARBA" id="ARBA00004245"/>
    </source>
</evidence>
<dbReference type="OrthoDB" id="5971719at2759"/>
<organism evidence="12 13">
    <name type="scientific">Acanthamoeba castellanii (strain ATCC 30010 / Neff)</name>
    <dbReference type="NCBI Taxonomy" id="1257118"/>
    <lineage>
        <taxon>Eukaryota</taxon>
        <taxon>Amoebozoa</taxon>
        <taxon>Discosea</taxon>
        <taxon>Longamoebia</taxon>
        <taxon>Centramoebida</taxon>
        <taxon>Acanthamoebidae</taxon>
        <taxon>Acanthamoeba</taxon>
    </lineage>
</organism>
<comment type="subcellular location">
    <subcellularLocation>
        <location evidence="1">Cytoplasm</location>
        <location evidence="1">Cytoskeleton</location>
    </subcellularLocation>
</comment>
<dbReference type="GO" id="GO:0005884">
    <property type="term" value="C:actin filament"/>
    <property type="evidence" value="ECO:0007669"/>
    <property type="project" value="TreeGrafter"/>
</dbReference>
<feature type="domain" description="ADF-H" evidence="11">
    <location>
        <begin position="4"/>
        <end position="131"/>
    </location>
</feature>
<dbReference type="InterPro" id="IPR036028">
    <property type="entry name" value="SH3-like_dom_sf"/>
</dbReference>
<dbReference type="Pfam" id="PF00018">
    <property type="entry name" value="SH3_1"/>
    <property type="match status" value="1"/>
</dbReference>